<comment type="caution">
    <text evidence="2">The sequence shown here is derived from an EMBL/GenBank/DDBJ whole genome shotgun (WGS) entry which is preliminary data.</text>
</comment>
<dbReference type="InterPro" id="IPR008271">
    <property type="entry name" value="Ser/Thr_kinase_AS"/>
</dbReference>
<organism evidence="2 3">
    <name type="scientific">Dendryphion nanum</name>
    <dbReference type="NCBI Taxonomy" id="256645"/>
    <lineage>
        <taxon>Eukaryota</taxon>
        <taxon>Fungi</taxon>
        <taxon>Dikarya</taxon>
        <taxon>Ascomycota</taxon>
        <taxon>Pezizomycotina</taxon>
        <taxon>Dothideomycetes</taxon>
        <taxon>Pleosporomycetidae</taxon>
        <taxon>Pleosporales</taxon>
        <taxon>Torulaceae</taxon>
        <taxon>Dendryphion</taxon>
    </lineage>
</organism>
<evidence type="ECO:0000313" key="3">
    <source>
        <dbReference type="Proteomes" id="UP000700596"/>
    </source>
</evidence>
<gene>
    <name evidence="2" type="ORF">B0J11DRAFT_619569</name>
</gene>
<dbReference type="PANTHER" id="PTHR44305">
    <property type="entry name" value="SI:DKEY-192D15.2-RELATED"/>
    <property type="match status" value="1"/>
</dbReference>
<dbReference type="GO" id="GO:0004672">
    <property type="term" value="F:protein kinase activity"/>
    <property type="evidence" value="ECO:0007669"/>
    <property type="project" value="InterPro"/>
</dbReference>
<evidence type="ECO:0000259" key="1">
    <source>
        <dbReference type="PROSITE" id="PS50011"/>
    </source>
</evidence>
<name>A0A9P9IAJ8_9PLEO</name>
<dbReference type="Proteomes" id="UP000700596">
    <property type="component" value="Unassembled WGS sequence"/>
</dbReference>
<dbReference type="GO" id="GO:0005524">
    <property type="term" value="F:ATP binding"/>
    <property type="evidence" value="ECO:0007669"/>
    <property type="project" value="InterPro"/>
</dbReference>
<dbReference type="EMBL" id="JAGMWT010000020">
    <property type="protein sequence ID" value="KAH7112937.1"/>
    <property type="molecule type" value="Genomic_DNA"/>
</dbReference>
<dbReference type="OrthoDB" id="3673723at2759"/>
<dbReference type="Pfam" id="PF00069">
    <property type="entry name" value="Pkinase"/>
    <property type="match status" value="1"/>
</dbReference>
<dbReference type="AlphaFoldDB" id="A0A9P9IAJ8"/>
<dbReference type="InterPro" id="IPR011009">
    <property type="entry name" value="Kinase-like_dom_sf"/>
</dbReference>
<feature type="domain" description="Protein kinase" evidence="1">
    <location>
        <begin position="179"/>
        <end position="560"/>
    </location>
</feature>
<dbReference type="Gene3D" id="1.10.510.10">
    <property type="entry name" value="Transferase(Phosphotransferase) domain 1"/>
    <property type="match status" value="1"/>
</dbReference>
<accession>A0A9P9IAJ8</accession>
<dbReference type="InterPro" id="IPR053083">
    <property type="entry name" value="TF_kinase-domain_protein"/>
</dbReference>
<protein>
    <submittedName>
        <fullName evidence="2">Kinase-like domain-containing protein</fullName>
    </submittedName>
</protein>
<keyword evidence="2" id="KW-0418">Kinase</keyword>
<proteinExistence type="predicted"/>
<sequence>MAANQAPVYHYIDATDQALYNGFRNQYQRAALIALMHKIRTSGHVRDVIPTTGAEVLAYWSRRKSLWIKNMRAISTANFVAPQAVAQAQPIVPPPAVPQPAGQGGTAAAAAMAAMAAAATATAAAARARAAAAEATAAAAAAAAANTYQGELSPTLVLINDPDNGHPISPTRGQRGYIIDYLRSISQGNAEGSWKFAKMIYQTPIQRTDRGRYQHGYPSRGVMLFVLVDHGGRIRERIAIKCIDLPPGPTAYISDREIQISRRLAKFRCRNILRYRGSSVRRKQMQLNSGSSQTYDISMLYTEYAKFGDLTSLIKHYRSQKLSFPEHFILHTLRGLLHALNVLHTQACDEPNPLDDTPQQESSENQNRVWHMDVKNDNIFLGAPDARSTFKYTETPLLADFDCSMELPLNEDEMDENYPGQRIVDRQRLLHFEFGTEGWFPPERGPGIQRHATYTHTSDTFQAGLVALSMTMTTKPAGQLFRQLESYRDSTMNANGEFIYDREKARTNPDLHVTLYDKFGLDELGDEYSMALYAIIRECLYYSTRRAAIPQLLVVIDRHLEKLQVRYGAMINPENEDDIPSFLQVQFPPNDDGVSRVDIYQPQTKRRINAGNPLVREQDIAAQRQAYDVAVKDWRQIRQQYWNNANQSAAPDWTAHLAAVNHWNHVMTVDQESRNNRLPPGADNSYLKVYDLATEGLRACLNRQVYKLKVDSGVSATAGPIVDLIQRANFDGFDDREVNAAFSDGHKQEIMRESIQSLQGYANVHPDEEVHPLQEILQNALEWGAAYHRLSGEVGPSERLEQQSIFHDAMMDFFFLQRRSRLLAQLGPES</sequence>
<dbReference type="InterPro" id="IPR000719">
    <property type="entry name" value="Prot_kinase_dom"/>
</dbReference>
<reference evidence="2" key="1">
    <citation type="journal article" date="2021" name="Nat. Commun.">
        <title>Genetic determinants of endophytism in the Arabidopsis root mycobiome.</title>
        <authorList>
            <person name="Mesny F."/>
            <person name="Miyauchi S."/>
            <person name="Thiergart T."/>
            <person name="Pickel B."/>
            <person name="Atanasova L."/>
            <person name="Karlsson M."/>
            <person name="Huettel B."/>
            <person name="Barry K.W."/>
            <person name="Haridas S."/>
            <person name="Chen C."/>
            <person name="Bauer D."/>
            <person name="Andreopoulos W."/>
            <person name="Pangilinan J."/>
            <person name="LaButti K."/>
            <person name="Riley R."/>
            <person name="Lipzen A."/>
            <person name="Clum A."/>
            <person name="Drula E."/>
            <person name="Henrissat B."/>
            <person name="Kohler A."/>
            <person name="Grigoriev I.V."/>
            <person name="Martin F.M."/>
            <person name="Hacquard S."/>
        </authorList>
    </citation>
    <scope>NUCLEOTIDE SEQUENCE</scope>
    <source>
        <strain evidence="2">MPI-CAGE-CH-0243</strain>
    </source>
</reference>
<dbReference type="PROSITE" id="PS50011">
    <property type="entry name" value="PROTEIN_KINASE_DOM"/>
    <property type="match status" value="1"/>
</dbReference>
<keyword evidence="2" id="KW-0808">Transferase</keyword>
<dbReference type="PROSITE" id="PS00108">
    <property type="entry name" value="PROTEIN_KINASE_ST"/>
    <property type="match status" value="1"/>
</dbReference>
<evidence type="ECO:0000313" key="2">
    <source>
        <dbReference type="EMBL" id="KAH7112937.1"/>
    </source>
</evidence>
<dbReference type="SUPFAM" id="SSF56112">
    <property type="entry name" value="Protein kinase-like (PK-like)"/>
    <property type="match status" value="1"/>
</dbReference>
<keyword evidence="3" id="KW-1185">Reference proteome</keyword>
<dbReference type="SMART" id="SM00220">
    <property type="entry name" value="S_TKc"/>
    <property type="match status" value="1"/>
</dbReference>